<proteinExistence type="predicted"/>
<accession>V6LIP8</accession>
<evidence type="ECO:0000313" key="2">
    <source>
        <dbReference type="EMBL" id="KAH0575089.1"/>
    </source>
</evidence>
<gene>
    <name evidence="1" type="ORF">SS50377_15994</name>
    <name evidence="2" type="ORF">SS50377_22711</name>
</gene>
<evidence type="ECO:0000313" key="3">
    <source>
        <dbReference type="Proteomes" id="UP000018208"/>
    </source>
</evidence>
<organism evidence="1">
    <name type="scientific">Spironucleus salmonicida</name>
    <dbReference type="NCBI Taxonomy" id="348837"/>
    <lineage>
        <taxon>Eukaryota</taxon>
        <taxon>Metamonada</taxon>
        <taxon>Diplomonadida</taxon>
        <taxon>Hexamitidae</taxon>
        <taxon>Hexamitinae</taxon>
        <taxon>Spironucleus</taxon>
    </lineage>
</organism>
<dbReference type="EMBL" id="AUWU02000003">
    <property type="protein sequence ID" value="KAH0575089.1"/>
    <property type="molecule type" value="Genomic_DNA"/>
</dbReference>
<sequence>MDKAPIIISLKTIVQAKLERCKIRYQIYYTGHLQSTDIIKFSTLQQLQQALPTSSDFISKPLKTQSGLYIKFSMQAQFFLLHFTPSSSSGYEARCLATTTQQPGNFQLAVPKFVDVLEQFQRVCGLKNLQVRRESCKIRQINVQLSFKSGSYKRNIELIRSPNDFYGGIVKLSKGAEAIHIAGNGKVLDEGKTCVVWYVQIIRVDFDNMIQSVGECLDAVFDSWGE</sequence>
<dbReference type="VEuPathDB" id="GiardiaDB:SS50377_22711"/>
<keyword evidence="3" id="KW-1185">Reference proteome</keyword>
<dbReference type="EMBL" id="KI546124">
    <property type="protein sequence ID" value="EST44188.1"/>
    <property type="molecule type" value="Genomic_DNA"/>
</dbReference>
<name>V6LIP8_9EUKA</name>
<dbReference type="Proteomes" id="UP000018208">
    <property type="component" value="Unassembled WGS sequence"/>
</dbReference>
<reference evidence="2" key="2">
    <citation type="submission" date="2020-12" db="EMBL/GenBank/DDBJ databases">
        <title>New Spironucleus salmonicida genome in near-complete chromosomes.</title>
        <authorList>
            <person name="Xu F."/>
            <person name="Kurt Z."/>
            <person name="Jimenez-Gonzalez A."/>
            <person name="Astvaldsson A."/>
            <person name="Andersson J.O."/>
            <person name="Svard S.G."/>
        </authorList>
    </citation>
    <scope>NUCLEOTIDE SEQUENCE</scope>
    <source>
        <strain evidence="2">ATCC 50377</strain>
    </source>
</reference>
<reference evidence="1 2" key="1">
    <citation type="journal article" date="2014" name="PLoS Genet.">
        <title>The Genome of Spironucleus salmonicida Highlights a Fish Pathogen Adapted to Fluctuating Environments.</title>
        <authorList>
            <person name="Xu F."/>
            <person name="Jerlstrom-Hultqvist J."/>
            <person name="Einarsson E."/>
            <person name="Astvaldsson A."/>
            <person name="Svard S.G."/>
            <person name="Andersson J.O."/>
        </authorList>
    </citation>
    <scope>NUCLEOTIDE SEQUENCE</scope>
    <source>
        <strain evidence="2">ATCC 50377</strain>
    </source>
</reference>
<dbReference type="AlphaFoldDB" id="V6LIP8"/>
<protein>
    <submittedName>
        <fullName evidence="1">Uncharacterized protein</fullName>
    </submittedName>
</protein>
<evidence type="ECO:0000313" key="1">
    <source>
        <dbReference type="EMBL" id="EST44188.1"/>
    </source>
</evidence>